<dbReference type="PANTHER" id="PTHR34296:SF2">
    <property type="entry name" value="ABC TRANSPORTER GUANOSINE-BINDING PROTEIN NUPN"/>
    <property type="match status" value="1"/>
</dbReference>
<comment type="subcellular location">
    <subcellularLocation>
        <location evidence="1">Cell membrane</location>
    </subcellularLocation>
</comment>
<dbReference type="GO" id="GO:0005886">
    <property type="term" value="C:plasma membrane"/>
    <property type="evidence" value="ECO:0007669"/>
    <property type="project" value="UniProtKB-SubCell"/>
</dbReference>
<dbReference type="STRING" id="58117.SAMN05421833_102160"/>
<keyword evidence="3" id="KW-0732">Signal</keyword>
<dbReference type="Gene3D" id="3.40.50.2300">
    <property type="match status" value="2"/>
</dbReference>
<reference evidence="9" key="1">
    <citation type="submission" date="2017-01" db="EMBL/GenBank/DDBJ databases">
        <authorList>
            <person name="Varghese N."/>
            <person name="Submissions S."/>
        </authorList>
    </citation>
    <scope>NUCLEOTIDE SEQUENCE [LARGE SCALE GENOMIC DNA]</scope>
    <source>
        <strain evidence="9">ATCC 12950</strain>
    </source>
</reference>
<dbReference type="Proteomes" id="UP000186096">
    <property type="component" value="Unassembled WGS sequence"/>
</dbReference>
<evidence type="ECO:0000256" key="1">
    <source>
        <dbReference type="ARBA" id="ARBA00004236"/>
    </source>
</evidence>
<dbReference type="PANTHER" id="PTHR34296">
    <property type="entry name" value="TRANSCRIPTIONAL ACTIVATOR PROTEIN MED"/>
    <property type="match status" value="1"/>
</dbReference>
<keyword evidence="9" id="KW-1185">Reference proteome</keyword>
<sequence length="365" mass="39150">MWRVLSRAQWVSRRWVHSGLGVRLRTFRAVIAGAVVAAVTVVAGCGGVVSTTSPRTRPLQVGLMYDIGGRGDQSYNDAAAVGVDEAKRNLTGLRVREVEAAPGEPAGRKVERVRALAEAGYDPVIAVGYSYAPALARIAPRFPKTRFAIVDEPTVSGPNITNLLFASEEGSFLMGAAAAMKSKTADVGFVGGNRSPLVRKFEIGYVQGVKHVKPRARIRIAYLTAPHDLSGFDRPDKARKAAQRMYRAGADVVYQVAGASGAGVFRAADKAGAWAIGVDYDQAKSADPAVRHVILTSMIKRIDVAVYDYLASVADHTVTSGRVVYDLRRGGVDYSLTGGHITDIQPRLEQLKQEIIHGKVRVSPG</sequence>
<evidence type="ECO:0000256" key="4">
    <source>
        <dbReference type="ARBA" id="ARBA00023136"/>
    </source>
</evidence>
<dbReference type="InterPro" id="IPR050957">
    <property type="entry name" value="BMP_lipoprotein"/>
</dbReference>
<dbReference type="AlphaFoldDB" id="A0A1N6SYI4"/>
<dbReference type="CDD" id="cd06354">
    <property type="entry name" value="PBP1_PrnA-like"/>
    <property type="match status" value="1"/>
</dbReference>
<dbReference type="InterPro" id="IPR003760">
    <property type="entry name" value="PnrA-like"/>
</dbReference>
<keyword evidence="5" id="KW-0449">Lipoprotein</keyword>
<feature type="transmembrane region" description="Helical" evidence="6">
    <location>
        <begin position="29"/>
        <end position="49"/>
    </location>
</feature>
<gene>
    <name evidence="8" type="ORF">SAMN05421833_102160</name>
</gene>
<keyword evidence="6" id="KW-1133">Transmembrane helix</keyword>
<organism evidence="8 9">
    <name type="scientific">Microbispora rosea</name>
    <dbReference type="NCBI Taxonomy" id="58117"/>
    <lineage>
        <taxon>Bacteria</taxon>
        <taxon>Bacillati</taxon>
        <taxon>Actinomycetota</taxon>
        <taxon>Actinomycetes</taxon>
        <taxon>Streptosporangiales</taxon>
        <taxon>Streptosporangiaceae</taxon>
        <taxon>Microbispora</taxon>
    </lineage>
</organism>
<name>A0A1N6SYI4_9ACTN</name>
<feature type="domain" description="ABC transporter substrate-binding protein PnrA-like" evidence="7">
    <location>
        <begin position="62"/>
        <end position="338"/>
    </location>
</feature>
<evidence type="ECO:0000256" key="3">
    <source>
        <dbReference type="ARBA" id="ARBA00022729"/>
    </source>
</evidence>
<proteinExistence type="predicted"/>
<keyword evidence="6" id="KW-0812">Transmembrane</keyword>
<evidence type="ECO:0000313" key="8">
    <source>
        <dbReference type="EMBL" id="SIQ46225.1"/>
    </source>
</evidence>
<evidence type="ECO:0000256" key="2">
    <source>
        <dbReference type="ARBA" id="ARBA00022475"/>
    </source>
</evidence>
<keyword evidence="2" id="KW-1003">Cell membrane</keyword>
<evidence type="ECO:0000256" key="5">
    <source>
        <dbReference type="ARBA" id="ARBA00023288"/>
    </source>
</evidence>
<evidence type="ECO:0000256" key="6">
    <source>
        <dbReference type="SAM" id="Phobius"/>
    </source>
</evidence>
<keyword evidence="4 6" id="KW-0472">Membrane</keyword>
<accession>A0A1N6SYI4</accession>
<evidence type="ECO:0000259" key="7">
    <source>
        <dbReference type="Pfam" id="PF02608"/>
    </source>
</evidence>
<protein>
    <submittedName>
        <fullName evidence="8">Nucleoside-binding protein</fullName>
    </submittedName>
</protein>
<dbReference type="EMBL" id="FTNI01000002">
    <property type="protein sequence ID" value="SIQ46225.1"/>
    <property type="molecule type" value="Genomic_DNA"/>
</dbReference>
<dbReference type="Pfam" id="PF02608">
    <property type="entry name" value="Bmp"/>
    <property type="match status" value="1"/>
</dbReference>
<evidence type="ECO:0000313" key="9">
    <source>
        <dbReference type="Proteomes" id="UP000186096"/>
    </source>
</evidence>